<dbReference type="EMBL" id="CP017415">
    <property type="protein sequence ID" value="AOU99452.1"/>
    <property type="molecule type" value="Genomic_DNA"/>
</dbReference>
<dbReference type="PANTHER" id="PTHR43194:SF5">
    <property type="entry name" value="PIMELOYL-[ACYL-CARRIER PROTEIN] METHYL ESTER ESTERASE"/>
    <property type="match status" value="1"/>
</dbReference>
<evidence type="ECO:0000259" key="1">
    <source>
        <dbReference type="Pfam" id="PF12697"/>
    </source>
</evidence>
<organism evidence="2 3">
    <name type="scientific">Acidihalobacter yilgarnensis</name>
    <dbReference type="NCBI Taxonomy" id="2819280"/>
    <lineage>
        <taxon>Bacteria</taxon>
        <taxon>Pseudomonadati</taxon>
        <taxon>Pseudomonadota</taxon>
        <taxon>Gammaproteobacteria</taxon>
        <taxon>Chromatiales</taxon>
        <taxon>Ectothiorhodospiraceae</taxon>
        <taxon>Acidihalobacter</taxon>
    </lineage>
</organism>
<feature type="domain" description="AB hydrolase-1" evidence="1">
    <location>
        <begin position="1"/>
        <end position="232"/>
    </location>
</feature>
<dbReference type="InterPro" id="IPR029058">
    <property type="entry name" value="AB_hydrolase_fold"/>
</dbReference>
<reference evidence="3" key="1">
    <citation type="submission" date="2016-09" db="EMBL/GenBank/DDBJ databases">
        <title>Acidihalobacter prosperus F5.</title>
        <authorList>
            <person name="Khaleque H.N."/>
            <person name="Ramsay J.P."/>
            <person name="Kaksonen A.H."/>
            <person name="Boxall N.J."/>
            <person name="Watkin E.L.J."/>
        </authorList>
    </citation>
    <scope>NUCLEOTIDE SEQUENCE [LARGE SCALE GENOMIC DNA]</scope>
    <source>
        <strain evidence="3">F5</strain>
    </source>
</reference>
<protein>
    <recommendedName>
        <fullName evidence="1">AB hydrolase-1 domain-containing protein</fullName>
    </recommendedName>
</protein>
<keyword evidence="3" id="KW-1185">Reference proteome</keyword>
<gene>
    <name evidence="2" type="ORF">BI364_01005</name>
</gene>
<dbReference type="AlphaFoldDB" id="A0A1D8ISG8"/>
<name>A0A1D8ISG8_9GAMM</name>
<dbReference type="PANTHER" id="PTHR43194">
    <property type="entry name" value="HYDROLASE ALPHA/BETA FOLD FAMILY"/>
    <property type="match status" value="1"/>
</dbReference>
<evidence type="ECO:0000313" key="3">
    <source>
        <dbReference type="Proteomes" id="UP000095401"/>
    </source>
</evidence>
<sequence>MLHGWGMHAGALEPLAAMLSGKYRVTCIDLPGHGGSVRQPWPDDPKSLASLLLAAAPMRATWLGWSLGGLAAIQVARDAPSRVARLILLAATPCFTRRPDWPCAMSRSELERFATQFAAAPDRMLQRFGALQFRGVPDAVQGTRRLRELLGDCEPSTAALVTGLRVLLDMDLREALASCGLPAGVILGGSDPLIPVDVADALIEFVPRVQVACIEDAGHAPFITHKNEVAAAVAAMMAGPLV</sequence>
<dbReference type="KEGG" id="aprs:BI364_01005"/>
<dbReference type="PRINTS" id="PR00111">
    <property type="entry name" value="ABHYDROLASE"/>
</dbReference>
<dbReference type="Gene3D" id="3.40.50.1820">
    <property type="entry name" value="alpha/beta hydrolase"/>
    <property type="match status" value="1"/>
</dbReference>
<accession>A0A1D8ISG8</accession>
<proteinExistence type="predicted"/>
<dbReference type="InterPro" id="IPR000073">
    <property type="entry name" value="AB_hydrolase_1"/>
</dbReference>
<evidence type="ECO:0000313" key="2">
    <source>
        <dbReference type="EMBL" id="AOU99452.1"/>
    </source>
</evidence>
<dbReference type="InterPro" id="IPR050228">
    <property type="entry name" value="Carboxylesterase_BioH"/>
</dbReference>
<dbReference type="Proteomes" id="UP000095401">
    <property type="component" value="Chromosome"/>
</dbReference>
<dbReference type="SUPFAM" id="SSF53474">
    <property type="entry name" value="alpha/beta-Hydrolases"/>
    <property type="match status" value="1"/>
</dbReference>
<dbReference type="Pfam" id="PF12697">
    <property type="entry name" value="Abhydrolase_6"/>
    <property type="match status" value="1"/>
</dbReference>